<evidence type="ECO:0000256" key="3">
    <source>
        <dbReference type="ARBA" id="ARBA00023186"/>
    </source>
</evidence>
<feature type="domain" description="Rubisco accumulation factor 1 helix turn helix" evidence="9">
    <location>
        <begin position="12"/>
        <end position="71"/>
    </location>
</feature>
<feature type="domain" description="Rubisco accumulation factor 1 alpha-helical" evidence="8">
    <location>
        <begin position="84"/>
        <end position="189"/>
    </location>
</feature>
<dbReference type="InterPro" id="IPR037494">
    <property type="entry name" value="RAF1"/>
</dbReference>
<comment type="function">
    <text evidence="6">A major RuBisCO chaperone. Acts after GroEL-GroES chaperonin to fold and/or assemble the large subunit of RuBisCO (ccbL, rbcL). Cooperates with RbcX in RbcL folding, plays the major role in assembly of dimers into RbcL(8)-Raf1(8) intermediate complexes. RbcS replaces Raf1, leading to holoenzyme formation.</text>
</comment>
<evidence type="ECO:0000256" key="5">
    <source>
        <dbReference type="ARBA" id="ARBA00023859"/>
    </source>
</evidence>
<keyword evidence="1 6" id="KW-0963">Cytoplasm</keyword>
<protein>
    <recommendedName>
        <fullName evidence="5 6">RuBisCO accumulation factor 1</fullName>
    </recommendedName>
</protein>
<dbReference type="GO" id="GO:0015979">
    <property type="term" value="P:photosynthesis"/>
    <property type="evidence" value="ECO:0007669"/>
    <property type="project" value="UniProtKB-KW"/>
</dbReference>
<gene>
    <name evidence="6" type="primary">raf1</name>
    <name evidence="10" type="ORF">DCF19_20470</name>
</gene>
<comment type="domain">
    <text evidence="6">Has 3 domains, the N-terminal alpha-helical domain, an extended flexible linker and the C-terminal beta-sheet domain. The 2 C-terminal beta-sheet domains are swapped and pack against each other to form the dimer interface.</text>
</comment>
<dbReference type="InterPro" id="IPR040858">
    <property type="entry name" value="Raf1_C"/>
</dbReference>
<evidence type="ECO:0000313" key="11">
    <source>
        <dbReference type="Proteomes" id="UP000249467"/>
    </source>
</evidence>
<dbReference type="PANTHER" id="PTHR35299:SF6">
    <property type="entry name" value="RUBISCO ACCUMULATION FACTOR 1"/>
    <property type="match status" value="1"/>
</dbReference>
<keyword evidence="3 6" id="KW-0143">Chaperone</keyword>
<keyword evidence="4 6" id="KW-0120">Carbon dioxide fixation</keyword>
<name>A0A2W4XQ87_9CYAN</name>
<dbReference type="HAMAP" id="MF_00856">
    <property type="entry name" value="Raf1"/>
    <property type="match status" value="1"/>
</dbReference>
<dbReference type="GO" id="GO:0015977">
    <property type="term" value="P:carbon fixation"/>
    <property type="evidence" value="ECO:0007669"/>
    <property type="project" value="UniProtKB-UniRule"/>
</dbReference>
<comment type="caution">
    <text evidence="10">The sequence shown here is derived from an EMBL/GenBank/DDBJ whole genome shotgun (WGS) entry which is preliminary data.</text>
</comment>
<dbReference type="InterPro" id="IPR041358">
    <property type="entry name" value="Raf1_N"/>
</dbReference>
<dbReference type="InterPro" id="IPR040781">
    <property type="entry name" value="Raf1_HTH"/>
</dbReference>
<sequence length="364" mass="40384">MPIIPVPTLPTDSEGLLRLLRHKEGTWVQWGISCQMLQKMGENSLAIFENTGFEPIQQNQIVVASQVYASLQAGSAADIVLAHFEQKGSDILNELRVLNQSERVAMATFALEKNLDVLEAKDVVKAIKEAASVANLPEGFTRHPGDAVVLQILKATQGKIDPQERTRLIARGLRFAHSEKARAAIERLLMDMGNPSKKKAPNLPNFRYDGEDNIPRILPVAGSLPLTIEKFQSVPQVQELAPFGIVQGLGADAWATLPGWFVVHQAEDGVIVACNTDTLQAAINQEVLSAVRDRAEDILVLVDRSQRDWDENSYFAIAGEDGNLKFAWFDLPPEVEILGKVTLTLRPKRFFDEAASKDRWQFEE</sequence>
<feature type="domain" description="Rubisco accumulation factor 1 C-terminal" evidence="7">
    <location>
        <begin position="203"/>
        <end position="349"/>
    </location>
</feature>
<reference evidence="10 11" key="2">
    <citation type="submission" date="2018-06" db="EMBL/GenBank/DDBJ databases">
        <title>Metagenomic assembly of (sub)arctic Cyanobacteria and their associated microbiome from non-axenic cultures.</title>
        <authorList>
            <person name="Baurain D."/>
        </authorList>
    </citation>
    <scope>NUCLEOTIDE SEQUENCE [LARGE SCALE GENOMIC DNA]</scope>
    <source>
        <strain evidence="10">ULC066bin1</strain>
    </source>
</reference>
<evidence type="ECO:0000259" key="9">
    <source>
        <dbReference type="Pfam" id="PF18579"/>
    </source>
</evidence>
<dbReference type="GO" id="GO:0005737">
    <property type="term" value="C:cytoplasm"/>
    <property type="evidence" value="ECO:0007669"/>
    <property type="project" value="UniProtKB-SubCell"/>
</dbReference>
<dbReference type="Proteomes" id="UP000249467">
    <property type="component" value="Unassembled WGS sequence"/>
</dbReference>
<comment type="subcellular location">
    <subcellularLocation>
        <location evidence="6">Cytoplasm</location>
    </subcellularLocation>
</comment>
<dbReference type="InterPro" id="IPR046382">
    <property type="entry name" value="Raf1_cyn"/>
</dbReference>
<evidence type="ECO:0000259" key="8">
    <source>
        <dbReference type="Pfam" id="PF18578"/>
    </source>
</evidence>
<dbReference type="PANTHER" id="PTHR35299">
    <property type="entry name" value="RUBISCO ACCUMULATION FACTOR 1"/>
    <property type="match status" value="1"/>
</dbReference>
<dbReference type="Pfam" id="PF18087">
    <property type="entry name" value="RuBisCo_chap_C"/>
    <property type="match status" value="1"/>
</dbReference>
<dbReference type="Pfam" id="PF18578">
    <property type="entry name" value="Raf1_N"/>
    <property type="match status" value="1"/>
</dbReference>
<evidence type="ECO:0000256" key="2">
    <source>
        <dbReference type="ARBA" id="ARBA00022531"/>
    </source>
</evidence>
<evidence type="ECO:0000259" key="7">
    <source>
        <dbReference type="Pfam" id="PF18087"/>
    </source>
</evidence>
<organism evidence="10 11">
    <name type="scientific">Pseudanabaena frigida</name>
    <dbReference type="NCBI Taxonomy" id="945775"/>
    <lineage>
        <taxon>Bacteria</taxon>
        <taxon>Bacillati</taxon>
        <taxon>Cyanobacteriota</taxon>
        <taxon>Cyanophyceae</taxon>
        <taxon>Pseudanabaenales</taxon>
        <taxon>Pseudanabaenaceae</taxon>
        <taxon>Pseudanabaena</taxon>
    </lineage>
</organism>
<evidence type="ECO:0000256" key="6">
    <source>
        <dbReference type="HAMAP-Rule" id="MF_00856"/>
    </source>
</evidence>
<dbReference type="EMBL" id="QBML01000037">
    <property type="protein sequence ID" value="PZO36755.1"/>
    <property type="molecule type" value="Genomic_DNA"/>
</dbReference>
<comment type="subunit">
    <text evidence="6">Homodimer. Forms an RbcL(8)-Raf1(8) complex. Forms complexes of many stoichiometries with RbcL with and without RbcS. RbcX and Raf1 can bind simultaneously to RbcL.</text>
</comment>
<keyword evidence="2 6" id="KW-0602">Photosynthesis</keyword>
<evidence type="ECO:0000256" key="4">
    <source>
        <dbReference type="ARBA" id="ARBA00023300"/>
    </source>
</evidence>
<comment type="caution">
    <text evidence="6">Lacks conserved residue(s) required for the propagation of feature annotation.</text>
</comment>
<proteinExistence type="inferred from homology"/>
<comment type="similarity">
    <text evidence="6">Belongs to the RAF family.</text>
</comment>
<accession>A0A2W4XQ87</accession>
<reference evidence="10 11" key="1">
    <citation type="submission" date="2018-04" db="EMBL/GenBank/DDBJ databases">
        <authorList>
            <person name="Go L.Y."/>
            <person name="Mitchell J.A."/>
        </authorList>
    </citation>
    <scope>NUCLEOTIDE SEQUENCE [LARGE SCALE GENOMIC DNA]</scope>
    <source>
        <strain evidence="10">ULC066bin1</strain>
    </source>
</reference>
<evidence type="ECO:0000313" key="10">
    <source>
        <dbReference type="EMBL" id="PZO36755.1"/>
    </source>
</evidence>
<dbReference type="Pfam" id="PF18579">
    <property type="entry name" value="Raf1_HTH"/>
    <property type="match status" value="1"/>
</dbReference>
<dbReference type="AlphaFoldDB" id="A0A2W4XQ87"/>
<evidence type="ECO:0000256" key="1">
    <source>
        <dbReference type="ARBA" id="ARBA00022490"/>
    </source>
</evidence>
<dbReference type="GO" id="GO:0110102">
    <property type="term" value="P:ribulose bisphosphate carboxylase complex assembly"/>
    <property type="evidence" value="ECO:0007669"/>
    <property type="project" value="UniProtKB-UniRule"/>
</dbReference>
<feature type="region of interest" description="N-terminal alpha-helix" evidence="6">
    <location>
        <begin position="10"/>
        <end position="191"/>
    </location>
</feature>